<accession>A0A1F5N7M9</accession>
<dbReference type="EMBL" id="MFEH01000005">
    <property type="protein sequence ID" value="OGE73691.1"/>
    <property type="molecule type" value="Genomic_DNA"/>
</dbReference>
<evidence type="ECO:0000256" key="1">
    <source>
        <dbReference type="SAM" id="Coils"/>
    </source>
</evidence>
<keyword evidence="2" id="KW-0812">Transmembrane</keyword>
<evidence type="ECO:0000256" key="2">
    <source>
        <dbReference type="SAM" id="Phobius"/>
    </source>
</evidence>
<dbReference type="STRING" id="1817821.A2717_03605"/>
<keyword evidence="2" id="KW-1133">Transmembrane helix</keyword>
<evidence type="ECO:0000313" key="4">
    <source>
        <dbReference type="Proteomes" id="UP000177610"/>
    </source>
</evidence>
<reference evidence="3 4" key="1">
    <citation type="journal article" date="2016" name="Nat. Commun.">
        <title>Thousands of microbial genomes shed light on interconnected biogeochemical processes in an aquifer system.</title>
        <authorList>
            <person name="Anantharaman K."/>
            <person name="Brown C.T."/>
            <person name="Hug L.A."/>
            <person name="Sharon I."/>
            <person name="Castelle C.J."/>
            <person name="Probst A.J."/>
            <person name="Thomas B.C."/>
            <person name="Singh A."/>
            <person name="Wilkins M.J."/>
            <person name="Karaoz U."/>
            <person name="Brodie E.L."/>
            <person name="Williams K.H."/>
            <person name="Hubbard S.S."/>
            <person name="Banfield J.F."/>
        </authorList>
    </citation>
    <scope>NUCLEOTIDE SEQUENCE [LARGE SCALE GENOMIC DNA]</scope>
</reference>
<feature type="coiled-coil region" evidence="1">
    <location>
        <begin position="54"/>
        <end position="81"/>
    </location>
</feature>
<dbReference type="Proteomes" id="UP000177610">
    <property type="component" value="Unassembled WGS sequence"/>
</dbReference>
<evidence type="ECO:0008006" key="5">
    <source>
        <dbReference type="Google" id="ProtNLM"/>
    </source>
</evidence>
<proteinExistence type="predicted"/>
<gene>
    <name evidence="3" type="ORF">A2717_03605</name>
</gene>
<comment type="caution">
    <text evidence="3">The sequence shown here is derived from an EMBL/GenBank/DDBJ whole genome shotgun (WGS) entry which is preliminary data.</text>
</comment>
<protein>
    <recommendedName>
        <fullName evidence="5">Cell division protein FtsL</fullName>
    </recommendedName>
</protein>
<organism evidence="3 4">
    <name type="scientific">Candidatus Doudnabacteria bacterium RIFCSPHIGHO2_01_FULL_41_86</name>
    <dbReference type="NCBI Taxonomy" id="1817821"/>
    <lineage>
        <taxon>Bacteria</taxon>
        <taxon>Candidatus Doudnaibacteriota</taxon>
    </lineage>
</organism>
<keyword evidence="2" id="KW-0472">Membrane</keyword>
<evidence type="ECO:0000313" key="3">
    <source>
        <dbReference type="EMBL" id="OGE73691.1"/>
    </source>
</evidence>
<keyword evidence="1" id="KW-0175">Coiled coil</keyword>
<sequence length="110" mass="12402">MRDLSLAIPVFSKKKSRSFVSTYILNLSTIAAIFLIGFVYLYSVNALSTKGYEIRKLDQQLTNLQKEQKALQLQVSDLQSINRIKSDAQLLNFVPASNVTYLKDSDVALK</sequence>
<feature type="transmembrane region" description="Helical" evidence="2">
    <location>
        <begin position="20"/>
        <end position="42"/>
    </location>
</feature>
<name>A0A1F5N7M9_9BACT</name>
<dbReference type="AlphaFoldDB" id="A0A1F5N7M9"/>